<name>A0A2A6QAQ8_ECOLX</name>
<accession>A0A2A6QAQ8</accession>
<comment type="caution">
    <text evidence="1">The sequence shown here is derived from an EMBL/GenBank/DDBJ whole genome shotgun (WGS) entry which is preliminary data.</text>
</comment>
<evidence type="ECO:0000313" key="2">
    <source>
        <dbReference type="Proteomes" id="UP000309937"/>
    </source>
</evidence>
<dbReference type="EMBL" id="RRGJ01000018">
    <property type="protein sequence ID" value="TJQ13738.1"/>
    <property type="molecule type" value="Genomic_DNA"/>
</dbReference>
<sequence>MNSDYYSSEHVCKEECPCHLLRSRFKDDKGDWKESVFAFRDANKNNFVPYYFFINEAGYYDLEDDKKHWNNYLYRPFCAQSNKISIEQIEAWNKKENSEKQFFDGYQAKSMESFKFKPRIKDPDIDALLDML</sequence>
<proteinExistence type="predicted"/>
<reference evidence="1 2" key="1">
    <citation type="submission" date="2018-12" db="EMBL/GenBank/DDBJ databases">
        <title>Food and Water Safety Consortium.</title>
        <authorList>
            <person name="Tyson S."/>
            <person name="Peterson C.-L."/>
            <person name="Olson A."/>
            <person name="Tyler S."/>
            <person name="Cabral J."/>
            <person name="Lynch T."/>
            <person name="Knox N."/>
            <person name="Van Domselaar G."/>
            <person name="Graham M."/>
        </authorList>
    </citation>
    <scope>NUCLEOTIDE SEQUENCE [LARGE SCALE GENOMIC DNA]</scope>
    <source>
        <strain evidence="1 2">FWSEC0118</strain>
    </source>
</reference>
<organism evidence="1 2">
    <name type="scientific">Escherichia coli</name>
    <dbReference type="NCBI Taxonomy" id="562"/>
    <lineage>
        <taxon>Bacteria</taxon>
        <taxon>Pseudomonadati</taxon>
        <taxon>Pseudomonadota</taxon>
        <taxon>Gammaproteobacteria</taxon>
        <taxon>Enterobacterales</taxon>
        <taxon>Enterobacteriaceae</taxon>
        <taxon>Escherichia</taxon>
    </lineage>
</organism>
<evidence type="ECO:0000313" key="1">
    <source>
        <dbReference type="EMBL" id="TJQ13738.1"/>
    </source>
</evidence>
<dbReference type="RefSeq" id="WP_001083558.1">
    <property type="nucleotide sequence ID" value="NZ_AP025180.1"/>
</dbReference>
<dbReference type="Proteomes" id="UP000309937">
    <property type="component" value="Unassembled WGS sequence"/>
</dbReference>
<gene>
    <name evidence="1" type="ORF">C9Z68_13970</name>
</gene>
<protein>
    <submittedName>
        <fullName evidence="1">Uncharacterized protein</fullName>
    </submittedName>
</protein>
<dbReference type="AlphaFoldDB" id="A0A2A6QAQ8"/>